<evidence type="ECO:0000256" key="2">
    <source>
        <dbReference type="ARBA" id="ARBA00023002"/>
    </source>
</evidence>
<dbReference type="GO" id="GO:0000287">
    <property type="term" value="F:magnesium ion binding"/>
    <property type="evidence" value="ECO:0007669"/>
    <property type="project" value="UniProtKB-ARBA"/>
</dbReference>
<reference evidence="5" key="1">
    <citation type="submission" date="2019-09" db="EMBL/GenBank/DDBJ databases">
        <authorList>
            <person name="Teo W.F.A."/>
            <person name="Duangmal K."/>
        </authorList>
    </citation>
    <scope>NUCLEOTIDE SEQUENCE [LARGE SCALE GENOMIC DNA]</scope>
    <source>
        <strain evidence="5">K81G1</strain>
    </source>
</reference>
<dbReference type="FunFam" id="3.40.50.920:FF:000001">
    <property type="entry name" value="Pyruvate dehydrogenase E1 beta subunit"/>
    <property type="match status" value="1"/>
</dbReference>
<accession>A0A5N0VGX8</accession>
<keyword evidence="3" id="KW-0786">Thiamine pyrophosphate</keyword>
<dbReference type="SMART" id="SM00861">
    <property type="entry name" value="Transket_pyr"/>
    <property type="match status" value="1"/>
</dbReference>
<protein>
    <submittedName>
        <fullName evidence="5">Alpha-ketoacid dehydrogenase subunit beta</fullName>
    </submittedName>
</protein>
<dbReference type="InterPro" id="IPR009014">
    <property type="entry name" value="Transketo_C/PFOR_II"/>
</dbReference>
<dbReference type="InterPro" id="IPR005475">
    <property type="entry name" value="Transketolase-like_Pyr-bd"/>
</dbReference>
<dbReference type="Gene3D" id="3.40.50.920">
    <property type="match status" value="1"/>
</dbReference>
<feature type="domain" description="Transketolase-like pyrimidine-binding" evidence="4">
    <location>
        <begin position="1"/>
        <end position="174"/>
    </location>
</feature>
<dbReference type="FunFam" id="3.40.50.970:FF:000001">
    <property type="entry name" value="Pyruvate dehydrogenase E1 beta subunit"/>
    <property type="match status" value="1"/>
</dbReference>
<keyword evidence="2" id="KW-0560">Oxidoreductase</keyword>
<dbReference type="SUPFAM" id="SSF52922">
    <property type="entry name" value="TK C-terminal domain-like"/>
    <property type="match status" value="1"/>
</dbReference>
<dbReference type="Pfam" id="PF02779">
    <property type="entry name" value="Transket_pyr"/>
    <property type="match status" value="1"/>
</dbReference>
<organism evidence="5 6">
    <name type="scientific">Amycolatopsis acidicola</name>
    <dbReference type="NCBI Taxonomy" id="2596893"/>
    <lineage>
        <taxon>Bacteria</taxon>
        <taxon>Bacillati</taxon>
        <taxon>Actinomycetota</taxon>
        <taxon>Actinomycetes</taxon>
        <taxon>Pseudonocardiales</taxon>
        <taxon>Pseudonocardiaceae</taxon>
        <taxon>Amycolatopsis</taxon>
    </lineage>
</organism>
<evidence type="ECO:0000256" key="1">
    <source>
        <dbReference type="ARBA" id="ARBA00001964"/>
    </source>
</evidence>
<dbReference type="PANTHER" id="PTHR43257">
    <property type="entry name" value="PYRUVATE DEHYDROGENASE E1 COMPONENT BETA SUBUNIT"/>
    <property type="match status" value="1"/>
</dbReference>
<evidence type="ECO:0000256" key="3">
    <source>
        <dbReference type="ARBA" id="ARBA00023052"/>
    </source>
</evidence>
<dbReference type="PANTHER" id="PTHR43257:SF2">
    <property type="entry name" value="PYRUVATE DEHYDROGENASE E1 COMPONENT SUBUNIT BETA"/>
    <property type="match status" value="1"/>
</dbReference>
<proteinExistence type="predicted"/>
<sequence length="323" mass="34257">MNFIEASHDALEYALASDPSVFLLGEDIHDPIGGVTKMTKGLSTKYGLERVRPTPIAEQAIVGAAVGAALAGMRPVGEIMLMDFFAVCLDQVTNHAAKLRYMTGGRTNVPITLRTMVGGGNGTGAQHSQSLEAWLAHTPGMKVVCASNPLDAKGLLLSSIFDDDPCVVMEMSRVIFHRQKNEVPLGDYRVPLGKARIARPGSDVTIVSWGRVLNESLLAADALAEDGVSAEVIDLRTLVPLDITTVLESAAKTRRVVVAHAAVEFGGFGAEIASQVNEELFGELLAPVRRVGAPFAPTPGGPLEAHYVPDAKRAAETVRELTA</sequence>
<comment type="caution">
    <text evidence="5">The sequence shown here is derived from an EMBL/GenBank/DDBJ whole genome shotgun (WGS) entry which is preliminary data.</text>
</comment>
<dbReference type="EMBL" id="VMNW02000008">
    <property type="protein sequence ID" value="KAA9164081.1"/>
    <property type="molecule type" value="Genomic_DNA"/>
</dbReference>
<keyword evidence="6" id="KW-1185">Reference proteome</keyword>
<comment type="cofactor">
    <cofactor evidence="1">
        <name>thiamine diphosphate</name>
        <dbReference type="ChEBI" id="CHEBI:58937"/>
    </cofactor>
</comment>
<dbReference type="SUPFAM" id="SSF52518">
    <property type="entry name" value="Thiamin diphosphate-binding fold (THDP-binding)"/>
    <property type="match status" value="1"/>
</dbReference>
<name>A0A5N0VGX8_9PSEU</name>
<evidence type="ECO:0000313" key="6">
    <source>
        <dbReference type="Proteomes" id="UP000319769"/>
    </source>
</evidence>
<dbReference type="CDD" id="cd07036">
    <property type="entry name" value="TPP_PYR_E1-PDHc-beta_like"/>
    <property type="match status" value="1"/>
</dbReference>
<dbReference type="InterPro" id="IPR029061">
    <property type="entry name" value="THDP-binding"/>
</dbReference>
<dbReference type="GO" id="GO:0016491">
    <property type="term" value="F:oxidoreductase activity"/>
    <property type="evidence" value="ECO:0007669"/>
    <property type="project" value="UniProtKB-KW"/>
</dbReference>
<dbReference type="OrthoDB" id="3457658at2"/>
<evidence type="ECO:0000259" key="4">
    <source>
        <dbReference type="SMART" id="SM00861"/>
    </source>
</evidence>
<dbReference type="InterPro" id="IPR033248">
    <property type="entry name" value="Transketolase_C"/>
</dbReference>
<dbReference type="Gene3D" id="3.40.50.970">
    <property type="match status" value="1"/>
</dbReference>
<dbReference type="AlphaFoldDB" id="A0A5N0VGX8"/>
<evidence type="ECO:0000313" key="5">
    <source>
        <dbReference type="EMBL" id="KAA9164081.1"/>
    </source>
</evidence>
<dbReference type="Proteomes" id="UP000319769">
    <property type="component" value="Unassembled WGS sequence"/>
</dbReference>
<dbReference type="Pfam" id="PF02780">
    <property type="entry name" value="Transketolase_C"/>
    <property type="match status" value="1"/>
</dbReference>
<gene>
    <name evidence="5" type="ORF">FPZ12_008545</name>
</gene>